<dbReference type="EMBL" id="BSPD01000073">
    <property type="protein sequence ID" value="GLS27249.1"/>
    <property type="molecule type" value="Genomic_DNA"/>
</dbReference>
<dbReference type="RefSeq" id="WP_232593773.1">
    <property type="nucleotide sequence ID" value="NZ_BSPD01000073.1"/>
</dbReference>
<dbReference type="Pfam" id="PF02368">
    <property type="entry name" value="Big_2"/>
    <property type="match status" value="1"/>
</dbReference>
<dbReference type="Gene3D" id="2.60.40.1080">
    <property type="match status" value="1"/>
</dbReference>
<evidence type="ECO:0000259" key="4">
    <source>
        <dbReference type="SMART" id="SM00237"/>
    </source>
</evidence>
<dbReference type="GO" id="GO:0007154">
    <property type="term" value="P:cell communication"/>
    <property type="evidence" value="ECO:0007669"/>
    <property type="project" value="InterPro"/>
</dbReference>
<proteinExistence type="predicted"/>
<dbReference type="Gene3D" id="2.60.40.3010">
    <property type="match status" value="1"/>
</dbReference>
<dbReference type="SUPFAM" id="SSF141072">
    <property type="entry name" value="CalX-like"/>
    <property type="match status" value="1"/>
</dbReference>
<feature type="domain" description="Calx-beta" evidence="4">
    <location>
        <begin position="180"/>
        <end position="275"/>
    </location>
</feature>
<dbReference type="SMART" id="SM00237">
    <property type="entry name" value="Calx_beta"/>
    <property type="match status" value="1"/>
</dbReference>
<dbReference type="Proteomes" id="UP001156870">
    <property type="component" value="Unassembled WGS sequence"/>
</dbReference>
<sequence length="784" mass="80628">MATQINVNNLFASNSGGAQASLEQGYSTAFFQKIKLSTLVLLVAMIAGGCGGGDVSSFEDETIESTAANGINQDGDVTVSDPGSDPVSDAQAGLLPNIVMAERQFADTNVLVTLSGEITAAEGATITDVAWRQLSGTSVLIPDPFALENQIVVPDLNVEEELIFQLVAQDDQLRVNSATTSVVVQPNNALLKVVGDAVAESASEVIFTVELAAAQEFDVVVSYETRAGSADADIDFLNMMGDLTFSAGETEKSLSVPVLNNDPEELSEHFSLHVSAFIGDVYAANAGVALIQNTPSLIPDEQNIAFTDAGPITLTVGEIAQNIITDASAPGSGLLAYTSSDEAIATVDEAGFVTAIATGSAEVMATKQADAVYPFSVTTYVVNVVEAEAPPALLSEDTPISLTVNTAMAPVEFVNVGAGTLQTCSADPLFEGLSINITEDGNSCELSGTPLTIEPIITVNITATNAGGDSVASIDIEVLTDLVAPELEAPVGVQTFIEGAAIDPIVFTNNGGGELTDCTAVNLVAGLEVAVNATGNTCEISGTPSAVDEAEVTITAVNAVGESEVLLPVVVEAQLQPPLLQDFSGVNVSNLPLTEGVQINPVEQIPNFGGGQLTRCVSEGEPPGVTVNVRADGGTCVISGTPLEPQASAPILITAINNAGQSEFTVNVTVEAALPIPELNFPILAEARLGPDITFFTFVPVSLSLFDPSPWVFVNNGGGELTECTTVDPLPEGIELTVSADRTTCVFSGEPTTVQGAEDVVVIATNGSGSSRLGMTITIDVGAE</sequence>
<gene>
    <name evidence="5" type="ORF">GCM10007877_29680</name>
</gene>
<evidence type="ECO:0000313" key="5">
    <source>
        <dbReference type="EMBL" id="GLS27249.1"/>
    </source>
</evidence>
<organism evidence="5 6">
    <name type="scientific">Marinibactrum halimedae</name>
    <dbReference type="NCBI Taxonomy" id="1444977"/>
    <lineage>
        <taxon>Bacteria</taxon>
        <taxon>Pseudomonadati</taxon>
        <taxon>Pseudomonadota</taxon>
        <taxon>Gammaproteobacteria</taxon>
        <taxon>Cellvibrionales</taxon>
        <taxon>Cellvibrionaceae</taxon>
        <taxon>Marinibactrum</taxon>
    </lineage>
</organism>
<dbReference type="AlphaFoldDB" id="A0AA37T7V1"/>
<comment type="caution">
    <text evidence="5">The sequence shown here is derived from an EMBL/GenBank/DDBJ whole genome shotgun (WGS) entry which is preliminary data.</text>
</comment>
<keyword evidence="2" id="KW-0677">Repeat</keyword>
<dbReference type="Gene3D" id="2.60.40.2030">
    <property type="match status" value="1"/>
</dbReference>
<dbReference type="InterPro" id="IPR038081">
    <property type="entry name" value="CalX-like_sf"/>
</dbReference>
<dbReference type="GO" id="GO:0016020">
    <property type="term" value="C:membrane"/>
    <property type="evidence" value="ECO:0007669"/>
    <property type="project" value="InterPro"/>
</dbReference>
<reference evidence="5 6" key="1">
    <citation type="journal article" date="2014" name="Int. J. Syst. Evol. Microbiol.">
        <title>Complete genome sequence of Corynebacterium casei LMG S-19264T (=DSM 44701T), isolated from a smear-ripened cheese.</title>
        <authorList>
            <consortium name="US DOE Joint Genome Institute (JGI-PGF)"/>
            <person name="Walter F."/>
            <person name="Albersmeier A."/>
            <person name="Kalinowski J."/>
            <person name="Ruckert C."/>
        </authorList>
    </citation>
    <scope>NUCLEOTIDE SEQUENCE [LARGE SCALE GENOMIC DNA]</scope>
    <source>
        <strain evidence="5 6">NBRC 110095</strain>
    </source>
</reference>
<dbReference type="InterPro" id="IPR003343">
    <property type="entry name" value="Big_2"/>
</dbReference>
<dbReference type="SUPFAM" id="SSF49373">
    <property type="entry name" value="Invasin/intimin cell-adhesion fragments"/>
    <property type="match status" value="1"/>
</dbReference>
<dbReference type="InterPro" id="IPR003644">
    <property type="entry name" value="Calx_beta"/>
</dbReference>
<evidence type="ECO:0000256" key="3">
    <source>
        <dbReference type="ARBA" id="ARBA00022837"/>
    </source>
</evidence>
<name>A0AA37T7V1_9GAMM</name>
<keyword evidence="6" id="KW-1185">Reference proteome</keyword>
<dbReference type="Pfam" id="PF03160">
    <property type="entry name" value="Calx-beta"/>
    <property type="match status" value="1"/>
</dbReference>
<keyword evidence="1" id="KW-0732">Signal</keyword>
<accession>A0AA37T7V1</accession>
<dbReference type="InterPro" id="IPR008964">
    <property type="entry name" value="Invasin/intimin_cell_adhesion"/>
</dbReference>
<dbReference type="Gene3D" id="2.60.40.10">
    <property type="entry name" value="Immunoglobulins"/>
    <property type="match status" value="3"/>
</dbReference>
<dbReference type="InterPro" id="IPR013783">
    <property type="entry name" value="Ig-like_fold"/>
</dbReference>
<evidence type="ECO:0000256" key="1">
    <source>
        <dbReference type="ARBA" id="ARBA00022729"/>
    </source>
</evidence>
<evidence type="ECO:0000313" key="6">
    <source>
        <dbReference type="Proteomes" id="UP001156870"/>
    </source>
</evidence>
<evidence type="ECO:0000256" key="2">
    <source>
        <dbReference type="ARBA" id="ARBA00022737"/>
    </source>
</evidence>
<keyword evidence="3" id="KW-0106">Calcium</keyword>
<protein>
    <recommendedName>
        <fullName evidence="4">Calx-beta domain-containing protein</fullName>
    </recommendedName>
</protein>